<accession>A0A2I1HJ06</accession>
<dbReference type="VEuPathDB" id="FungiDB:RhiirFUN_018890"/>
<keyword evidence="4" id="KW-1185">Reference proteome</keyword>
<evidence type="ECO:0000313" key="3">
    <source>
        <dbReference type="EMBL" id="PKY58858.1"/>
    </source>
</evidence>
<dbReference type="GO" id="GO:0003676">
    <property type="term" value="F:nucleic acid binding"/>
    <property type="evidence" value="ECO:0007669"/>
    <property type="project" value="InterPro"/>
</dbReference>
<sequence>MEGVEFTQPSGSSTSAASTSSSIVQQPVQTNSNINIGLEASMHAQTNASHPGQNTTFKEPIKDDGWTIIKKTQRFSIFIPQDSLPGENIIAKKNFVYRKISDVLGLISLAPTTIKGIKVIRATYETEAQAAEVCAKKIADNNDVRFTKIEVINNQQQDNLNDYEIKIWDVPLDVDKQMLEVFLKTFGVIKTLKFNVKNLYYEVVVRFHGKQVEEKFKDLWSLRFCKYAFRIVPSNLTKDERNLRFKYGLKLANLPAGTYAADLKDITVQMKAKSCFVPKNRFSKNYEKEKFAFVFFDNENDLNNALEKKFSFNNRGLVFVNYDAVTCHVCGSPYHRVRTCPENQRKRNMSSTHEVYQQIYSRYGVKAPKPSMGFRPLFPRNASHQYDTSEGMYNWDEKMEQPKTPQGPSSYAEAAKKIKTTPNARANTSPGNQNSSQSSKRKGKQQETYKLVRKPWNQQNINTTPINNESDRLDRLEQQMEKFMNMVQRLNERVSNLEINYINQAEYMSRKVELTFAKEDNTFMNNNNKRVKEFQQTRDIDIYKNSPPNSQTRTLSPMEEDNEVNKTVETEKFVYEPSTALGTSPSSPKNYEGNTQNMQRLDNFEARMDQAFSMLTNMSGKFDHLLNNQTPYVNEDRARKFNNGTTNPQQYQQ</sequence>
<dbReference type="InterPro" id="IPR035979">
    <property type="entry name" value="RBD_domain_sf"/>
</dbReference>
<dbReference type="VEuPathDB" id="FungiDB:RhiirA1_480214"/>
<organism evidence="3 4">
    <name type="scientific">Rhizophagus irregularis</name>
    <dbReference type="NCBI Taxonomy" id="588596"/>
    <lineage>
        <taxon>Eukaryota</taxon>
        <taxon>Fungi</taxon>
        <taxon>Fungi incertae sedis</taxon>
        <taxon>Mucoromycota</taxon>
        <taxon>Glomeromycotina</taxon>
        <taxon>Glomeromycetes</taxon>
        <taxon>Glomerales</taxon>
        <taxon>Glomeraceae</taxon>
        <taxon>Rhizophagus</taxon>
    </lineage>
</organism>
<proteinExistence type="predicted"/>
<feature type="compositionally biased region" description="Polar residues" evidence="2">
    <location>
        <begin position="421"/>
        <end position="430"/>
    </location>
</feature>
<reference evidence="3 4" key="1">
    <citation type="submission" date="2015-10" db="EMBL/GenBank/DDBJ databases">
        <title>Genome analyses suggest a sexual origin of heterokaryosis in a supposedly ancient asexual fungus.</title>
        <authorList>
            <person name="Ropars J."/>
            <person name="Sedzielewska K."/>
            <person name="Noel J."/>
            <person name="Charron P."/>
            <person name="Farinelli L."/>
            <person name="Marton T."/>
            <person name="Kruger M."/>
            <person name="Pelin A."/>
            <person name="Brachmann A."/>
            <person name="Corradi N."/>
        </authorList>
    </citation>
    <scope>NUCLEOTIDE SEQUENCE [LARGE SCALE GENOMIC DNA]</scope>
    <source>
        <strain evidence="3 4">A4</strain>
    </source>
</reference>
<dbReference type="AlphaFoldDB" id="A0A2I1HJ06"/>
<comment type="caution">
    <text evidence="3">The sequence shown here is derived from an EMBL/GenBank/DDBJ whole genome shotgun (WGS) entry which is preliminary data.</text>
</comment>
<feature type="compositionally biased region" description="Low complexity" evidence="2">
    <location>
        <begin position="10"/>
        <end position="22"/>
    </location>
</feature>
<feature type="region of interest" description="Disordered" evidence="2">
    <location>
        <begin position="542"/>
        <end position="563"/>
    </location>
</feature>
<feature type="region of interest" description="Disordered" evidence="2">
    <location>
        <begin position="1"/>
        <end position="25"/>
    </location>
</feature>
<dbReference type="VEuPathDB" id="FungiDB:RhiirA1_477081"/>
<feature type="compositionally biased region" description="Polar residues" evidence="2">
    <location>
        <begin position="546"/>
        <end position="555"/>
    </location>
</feature>
<dbReference type="VEuPathDB" id="FungiDB:FUN_008772"/>
<evidence type="ECO:0000256" key="2">
    <source>
        <dbReference type="SAM" id="MobiDB-lite"/>
    </source>
</evidence>
<dbReference type="SUPFAM" id="SSF54928">
    <property type="entry name" value="RNA-binding domain, RBD"/>
    <property type="match status" value="1"/>
</dbReference>
<evidence type="ECO:0000313" key="4">
    <source>
        <dbReference type="Proteomes" id="UP000234323"/>
    </source>
</evidence>
<feature type="coiled-coil region" evidence="1">
    <location>
        <begin position="466"/>
        <end position="500"/>
    </location>
</feature>
<protein>
    <recommendedName>
        <fullName evidence="5">CCHC-type domain-containing protein</fullName>
    </recommendedName>
</protein>
<evidence type="ECO:0000256" key="1">
    <source>
        <dbReference type="SAM" id="Coils"/>
    </source>
</evidence>
<dbReference type="Proteomes" id="UP000234323">
    <property type="component" value="Unassembled WGS sequence"/>
</dbReference>
<dbReference type="EMBL" id="LLXI01003223">
    <property type="protein sequence ID" value="PKY58858.1"/>
    <property type="molecule type" value="Genomic_DNA"/>
</dbReference>
<feature type="region of interest" description="Disordered" evidence="2">
    <location>
        <begin position="421"/>
        <end position="448"/>
    </location>
</feature>
<gene>
    <name evidence="3" type="ORF">RhiirA4_481126</name>
</gene>
<name>A0A2I1HJ06_9GLOM</name>
<evidence type="ECO:0008006" key="5">
    <source>
        <dbReference type="Google" id="ProtNLM"/>
    </source>
</evidence>
<keyword evidence="1" id="KW-0175">Coiled coil</keyword>